<reference evidence="1 2" key="1">
    <citation type="submission" date="2013-02" db="EMBL/GenBank/DDBJ databases">
        <title>The Genome Sequence of Plasmodium inui San Antonio 1.</title>
        <authorList>
            <consortium name="The Broad Institute Genome Sequencing Platform"/>
            <consortium name="The Broad Institute Genome Sequencing Center for Infectious Disease"/>
            <person name="Neafsey D."/>
            <person name="Cheeseman I."/>
            <person name="Volkman S."/>
            <person name="Adams J."/>
            <person name="Walker B."/>
            <person name="Young S.K."/>
            <person name="Zeng Q."/>
            <person name="Gargeya S."/>
            <person name="Fitzgerald M."/>
            <person name="Haas B."/>
            <person name="Abouelleil A."/>
            <person name="Alvarado L."/>
            <person name="Arachchi H.M."/>
            <person name="Berlin A.M."/>
            <person name="Chapman S.B."/>
            <person name="Dewar J."/>
            <person name="Goldberg J."/>
            <person name="Griggs A."/>
            <person name="Gujja S."/>
            <person name="Hansen M."/>
            <person name="Howarth C."/>
            <person name="Imamovic A."/>
            <person name="Larimer J."/>
            <person name="McCowan C."/>
            <person name="Murphy C."/>
            <person name="Neiman D."/>
            <person name="Pearson M."/>
            <person name="Priest M."/>
            <person name="Roberts A."/>
            <person name="Saif S."/>
            <person name="Shea T."/>
            <person name="Sisk P."/>
            <person name="Sykes S."/>
            <person name="Wortman J."/>
            <person name="Nusbaum C."/>
            <person name="Birren B."/>
        </authorList>
    </citation>
    <scope>NUCLEOTIDE SEQUENCE [LARGE SCALE GENOMIC DNA]</scope>
    <source>
        <strain evidence="1 2">San Antonio 1</strain>
    </source>
</reference>
<dbReference type="VEuPathDB" id="PlasmoDB:C922_05410"/>
<name>W6ZTH0_9APIC</name>
<protein>
    <submittedName>
        <fullName evidence="1">Uncharacterized protein</fullName>
    </submittedName>
</protein>
<proteinExistence type="predicted"/>
<accession>W6ZTH0</accession>
<organism evidence="1 2">
    <name type="scientific">Plasmodium inui San Antonio 1</name>
    <dbReference type="NCBI Taxonomy" id="1237626"/>
    <lineage>
        <taxon>Eukaryota</taxon>
        <taxon>Sar</taxon>
        <taxon>Alveolata</taxon>
        <taxon>Apicomplexa</taxon>
        <taxon>Aconoidasida</taxon>
        <taxon>Haemosporida</taxon>
        <taxon>Plasmodiidae</taxon>
        <taxon>Plasmodium</taxon>
        <taxon>Plasmodium (Plasmodium)</taxon>
    </lineage>
</organism>
<dbReference type="EMBL" id="KI965527">
    <property type="protein sequence ID" value="EUD64212.1"/>
    <property type="molecule type" value="Genomic_DNA"/>
</dbReference>
<evidence type="ECO:0000313" key="1">
    <source>
        <dbReference type="EMBL" id="EUD64212.1"/>
    </source>
</evidence>
<gene>
    <name evidence="1" type="ORF">C922_05410</name>
</gene>
<dbReference type="Proteomes" id="UP000030640">
    <property type="component" value="Unassembled WGS sequence"/>
</dbReference>
<dbReference type="GeneID" id="20040684"/>
<dbReference type="AlphaFoldDB" id="W6ZTH0"/>
<dbReference type="OrthoDB" id="388102at2759"/>
<feature type="non-terminal residue" evidence="1">
    <location>
        <position position="1"/>
    </location>
</feature>
<keyword evidence="2" id="KW-1185">Reference proteome</keyword>
<sequence>DDHNHVKSVLTNLLNIRNRVSKEYNQYSCENYSHNSKFQILNEKVQEKFLIKYSKDFESILCNIHSSDRYESYNK</sequence>
<dbReference type="RefSeq" id="XP_008819203.1">
    <property type="nucleotide sequence ID" value="XM_008820981.1"/>
</dbReference>
<evidence type="ECO:0000313" key="2">
    <source>
        <dbReference type="Proteomes" id="UP000030640"/>
    </source>
</evidence>